<dbReference type="EMBL" id="CAJNOC010002042">
    <property type="protein sequence ID" value="CAF0908724.1"/>
    <property type="molecule type" value="Genomic_DNA"/>
</dbReference>
<dbReference type="GO" id="GO:0031047">
    <property type="term" value="P:regulatory ncRNA-mediated gene silencing"/>
    <property type="evidence" value="ECO:0007669"/>
    <property type="project" value="UniProtKB-KW"/>
</dbReference>
<evidence type="ECO:0000256" key="10">
    <source>
        <dbReference type="ARBA" id="ARBA00022801"/>
    </source>
</evidence>
<evidence type="ECO:0000256" key="16">
    <source>
        <dbReference type="ARBA" id="ARBA00023163"/>
    </source>
</evidence>
<evidence type="ECO:0000313" key="19">
    <source>
        <dbReference type="EMBL" id="CAF0908724.1"/>
    </source>
</evidence>
<keyword evidence="9" id="KW-0479">Metal-binding</keyword>
<evidence type="ECO:0000256" key="14">
    <source>
        <dbReference type="ARBA" id="ARBA00023015"/>
    </source>
</evidence>
<evidence type="ECO:0000256" key="4">
    <source>
        <dbReference type="ARBA" id="ARBA00008372"/>
    </source>
</evidence>
<evidence type="ECO:0000256" key="13">
    <source>
        <dbReference type="ARBA" id="ARBA00022884"/>
    </source>
</evidence>
<evidence type="ECO:0000256" key="17">
    <source>
        <dbReference type="ARBA" id="ARBA00023242"/>
    </source>
</evidence>
<keyword evidence="12" id="KW-0810">Translation regulation</keyword>
<evidence type="ECO:0000256" key="5">
    <source>
        <dbReference type="ARBA" id="ARBA00012161"/>
    </source>
</evidence>
<evidence type="ECO:0000256" key="12">
    <source>
        <dbReference type="ARBA" id="ARBA00022845"/>
    </source>
</evidence>
<dbReference type="InterPro" id="IPR036397">
    <property type="entry name" value="RNaseH_sf"/>
</dbReference>
<protein>
    <recommendedName>
        <fullName evidence="5">poly(A)-specific ribonuclease</fullName>
        <ecNumber evidence="5">3.1.13.4</ecNumber>
    </recommendedName>
</protein>
<keyword evidence="17" id="KW-0539">Nucleus</keyword>
<keyword evidence="6" id="KW-0963">Cytoplasm</keyword>
<evidence type="ECO:0000256" key="15">
    <source>
        <dbReference type="ARBA" id="ARBA00023158"/>
    </source>
</evidence>
<keyword evidence="20" id="KW-1185">Reference proteome</keyword>
<keyword evidence="10" id="KW-0378">Hydrolase</keyword>
<dbReference type="Proteomes" id="UP000663879">
    <property type="component" value="Unassembled WGS sequence"/>
</dbReference>
<dbReference type="Gene3D" id="3.30.420.10">
    <property type="entry name" value="Ribonuclease H-like superfamily/Ribonuclease H"/>
    <property type="match status" value="1"/>
</dbReference>
<feature type="region of interest" description="Disordered" evidence="18">
    <location>
        <begin position="335"/>
        <end position="367"/>
    </location>
</feature>
<comment type="caution">
    <text evidence="19">The sequence shown here is derived from an EMBL/GenBank/DDBJ whole genome shotgun (WGS) entry which is preliminary data.</text>
</comment>
<keyword evidence="13" id="KW-0694">RNA-binding</keyword>
<dbReference type="GO" id="GO:0004535">
    <property type="term" value="F:poly(A)-specific ribonuclease activity"/>
    <property type="evidence" value="ECO:0007669"/>
    <property type="project" value="UniProtKB-EC"/>
</dbReference>
<dbReference type="InterPro" id="IPR012337">
    <property type="entry name" value="RNaseH-like_sf"/>
</dbReference>
<comment type="catalytic activity">
    <reaction evidence="1">
        <text>Exonucleolytic cleavage of poly(A) to 5'-AMP.</text>
        <dbReference type="EC" id="3.1.13.4"/>
    </reaction>
</comment>
<evidence type="ECO:0000313" key="20">
    <source>
        <dbReference type="Proteomes" id="UP000663879"/>
    </source>
</evidence>
<dbReference type="PANTHER" id="PTHR10797">
    <property type="entry name" value="CCR4-NOT TRANSCRIPTION COMPLEX SUBUNIT"/>
    <property type="match status" value="1"/>
</dbReference>
<sequence length="367" mass="41641">MGSQSCQDTMSSPYFMQTMKNKRSHYLVFKPSFIVMKMKESTNPNYTIIEVWNSNLEEEFKKIRKIIQKYPFVAMDTEFPGVVAKIIGDFKSADYQYQCLRCNVDLLKIIQLGFTFMDEKGNVPSEASTFQFNFHFNINEDMYAQESIDLLAKSGIMFQKNLENGIDPMHFAELLTSSGVVLVDKVTWISFHSSYDFGYLVKLLTNKDLPPTETEFLELLKIYFPNVFDIKYLMKSCRNLKGGLEEVARQLEIERYGPQHQAGSDSLLTGLTFFKLKEMYFEDTIDEVKYSGQLFGLGSSLFQNGIPYDAYINPQTLVAVAQSVAQSAHAQSQASLSSMVQNGQNNNSASTPNLSSLNGSNDPKNKK</sequence>
<dbReference type="GO" id="GO:0006417">
    <property type="term" value="P:regulation of translation"/>
    <property type="evidence" value="ECO:0007669"/>
    <property type="project" value="UniProtKB-KW"/>
</dbReference>
<keyword evidence="11" id="KW-0269">Exonuclease</keyword>
<keyword evidence="7" id="KW-0678">Repressor</keyword>
<accession>A0A814A4G6</accession>
<comment type="subcellular location">
    <subcellularLocation>
        <location evidence="3">Cytoplasm</location>
    </subcellularLocation>
    <subcellularLocation>
        <location evidence="2">Nucleus</location>
    </subcellularLocation>
</comment>
<dbReference type="FunFam" id="3.30.420.10:FF:000005">
    <property type="entry name" value="CCR4-NOT transcription complex subunit 7"/>
    <property type="match status" value="1"/>
</dbReference>
<gene>
    <name evidence="19" type="ORF">OXX778_LOCUS11783</name>
</gene>
<dbReference type="SUPFAM" id="SSF53098">
    <property type="entry name" value="Ribonuclease H-like"/>
    <property type="match status" value="1"/>
</dbReference>
<evidence type="ECO:0000256" key="11">
    <source>
        <dbReference type="ARBA" id="ARBA00022839"/>
    </source>
</evidence>
<keyword evidence="14" id="KW-0805">Transcription regulation</keyword>
<keyword evidence="16" id="KW-0804">Transcription</keyword>
<dbReference type="GO" id="GO:0046872">
    <property type="term" value="F:metal ion binding"/>
    <property type="evidence" value="ECO:0007669"/>
    <property type="project" value="UniProtKB-KW"/>
</dbReference>
<evidence type="ECO:0000256" key="2">
    <source>
        <dbReference type="ARBA" id="ARBA00004123"/>
    </source>
</evidence>
<evidence type="ECO:0000256" key="18">
    <source>
        <dbReference type="SAM" id="MobiDB-lite"/>
    </source>
</evidence>
<dbReference type="InterPro" id="IPR039637">
    <property type="entry name" value="CNOT7/CNOT8/Pop2"/>
</dbReference>
<dbReference type="GO" id="GO:0003723">
    <property type="term" value="F:RNA binding"/>
    <property type="evidence" value="ECO:0007669"/>
    <property type="project" value="UniProtKB-KW"/>
</dbReference>
<evidence type="ECO:0000256" key="3">
    <source>
        <dbReference type="ARBA" id="ARBA00004496"/>
    </source>
</evidence>
<dbReference type="GO" id="GO:0005634">
    <property type="term" value="C:nucleus"/>
    <property type="evidence" value="ECO:0007669"/>
    <property type="project" value="UniProtKB-SubCell"/>
</dbReference>
<dbReference type="GO" id="GO:0030014">
    <property type="term" value="C:CCR4-NOT complex"/>
    <property type="evidence" value="ECO:0007669"/>
    <property type="project" value="InterPro"/>
</dbReference>
<dbReference type="InterPro" id="IPR006941">
    <property type="entry name" value="RNase_CAF1"/>
</dbReference>
<reference evidence="19" key="1">
    <citation type="submission" date="2021-02" db="EMBL/GenBank/DDBJ databases">
        <authorList>
            <person name="Nowell W R."/>
        </authorList>
    </citation>
    <scope>NUCLEOTIDE SEQUENCE</scope>
    <source>
        <strain evidence="19">Ploen Becks lab</strain>
    </source>
</reference>
<dbReference type="OrthoDB" id="1164111at2759"/>
<feature type="compositionally biased region" description="Polar residues" evidence="18">
    <location>
        <begin position="339"/>
        <end position="367"/>
    </location>
</feature>
<evidence type="ECO:0000256" key="6">
    <source>
        <dbReference type="ARBA" id="ARBA00022490"/>
    </source>
</evidence>
<evidence type="ECO:0000256" key="7">
    <source>
        <dbReference type="ARBA" id="ARBA00022491"/>
    </source>
</evidence>
<comment type="similarity">
    <text evidence="4">Belongs to the CAF1 family.</text>
</comment>
<evidence type="ECO:0000256" key="1">
    <source>
        <dbReference type="ARBA" id="ARBA00001663"/>
    </source>
</evidence>
<name>A0A814A4G6_9BILA</name>
<dbReference type="GO" id="GO:0005737">
    <property type="term" value="C:cytoplasm"/>
    <property type="evidence" value="ECO:0007669"/>
    <property type="project" value="UniProtKB-SubCell"/>
</dbReference>
<evidence type="ECO:0000256" key="8">
    <source>
        <dbReference type="ARBA" id="ARBA00022722"/>
    </source>
</evidence>
<dbReference type="AlphaFoldDB" id="A0A814A4G6"/>
<dbReference type="EC" id="3.1.13.4" evidence="5"/>
<organism evidence="19 20">
    <name type="scientific">Brachionus calyciflorus</name>
    <dbReference type="NCBI Taxonomy" id="104777"/>
    <lineage>
        <taxon>Eukaryota</taxon>
        <taxon>Metazoa</taxon>
        <taxon>Spiralia</taxon>
        <taxon>Gnathifera</taxon>
        <taxon>Rotifera</taxon>
        <taxon>Eurotatoria</taxon>
        <taxon>Monogononta</taxon>
        <taxon>Pseudotrocha</taxon>
        <taxon>Ploima</taxon>
        <taxon>Brachionidae</taxon>
        <taxon>Brachionus</taxon>
    </lineage>
</organism>
<proteinExistence type="inferred from homology"/>
<keyword evidence="15" id="KW-0943">RNA-mediated gene silencing</keyword>
<evidence type="ECO:0000256" key="9">
    <source>
        <dbReference type="ARBA" id="ARBA00022723"/>
    </source>
</evidence>
<dbReference type="Pfam" id="PF04857">
    <property type="entry name" value="CAF1"/>
    <property type="match status" value="2"/>
</dbReference>
<keyword evidence="8" id="KW-0540">Nuclease</keyword>